<dbReference type="InterPro" id="IPR005331">
    <property type="entry name" value="Sulfotransferase"/>
</dbReference>
<comment type="caution">
    <text evidence="8">The sequence shown here is derived from an EMBL/GenBank/DDBJ whole genome shotgun (WGS) entry which is preliminary data.</text>
</comment>
<keyword evidence="9" id="KW-1185">Reference proteome</keyword>
<gene>
    <name evidence="8" type="ORF">CYMTET_20739</name>
</gene>
<evidence type="ECO:0000256" key="4">
    <source>
        <dbReference type="ARBA" id="ARBA00022989"/>
    </source>
</evidence>
<organism evidence="8 9">
    <name type="scientific">Cymbomonas tetramitiformis</name>
    <dbReference type="NCBI Taxonomy" id="36881"/>
    <lineage>
        <taxon>Eukaryota</taxon>
        <taxon>Viridiplantae</taxon>
        <taxon>Chlorophyta</taxon>
        <taxon>Pyramimonadophyceae</taxon>
        <taxon>Pyramimonadales</taxon>
        <taxon>Pyramimonadaceae</taxon>
        <taxon>Cymbomonas</taxon>
    </lineage>
</organism>
<keyword evidence="2" id="KW-0808">Transferase</keyword>
<name>A0AAE0G3F5_9CHLO</name>
<dbReference type="InterPro" id="IPR010635">
    <property type="entry name" value="Heparan_SO4-6-sulfoTrfase"/>
</dbReference>
<evidence type="ECO:0000313" key="9">
    <source>
        <dbReference type="Proteomes" id="UP001190700"/>
    </source>
</evidence>
<keyword evidence="6" id="KW-0325">Glycoprotein</keyword>
<sequence length="393" mass="45141">MREVNSQRLGIEARAPALFQQNDCPAGLRNFVTNQKAVPPSESLDEGDVIYFVHVPRTAGRTFHQCFLKVLFPAPQHCPQSYDIRDFASHEDKAEFRTCKLMASHEDFSTVERLQAMRKPTVVTQLRDPVDRVLSAYEFAVEVALRNLKGKPRKQEEQQAPDGKKTKRKVETTDVYPWSEVVPWMREYLRKKPVLQNAGADTEDSDDSGNEPVDSYNNTFLMPLHEFIQHQVVIDHIHNGATVQFAGLTTRSLHEEWQTMRNCSEMSSKNNELLLQLAMHRLQSFAFVGLTERIDDNGRLMAAMRGYDLSRPSPEVEWHEVDRKKGSISDRYHQCVDTARSKYKRNRENTFKAMNLPFRFSKEARQSISQATLDLIGQYNQAGYSAHPPPLQS</sequence>
<dbReference type="InterPro" id="IPR027417">
    <property type="entry name" value="P-loop_NTPase"/>
</dbReference>
<evidence type="ECO:0000256" key="7">
    <source>
        <dbReference type="SAM" id="MobiDB-lite"/>
    </source>
</evidence>
<dbReference type="PANTHER" id="PTHR12812">
    <property type="entry name" value="HEPARAN SULFATE 6-O-SULFOTRANSFERASE 3"/>
    <property type="match status" value="1"/>
</dbReference>
<dbReference type="AlphaFoldDB" id="A0AAE0G3F5"/>
<evidence type="ECO:0000256" key="5">
    <source>
        <dbReference type="ARBA" id="ARBA00023136"/>
    </source>
</evidence>
<evidence type="ECO:0008006" key="10">
    <source>
        <dbReference type="Google" id="ProtNLM"/>
    </source>
</evidence>
<dbReference type="PANTHER" id="PTHR12812:SF0">
    <property type="entry name" value="HEPARAN-SULFATE 6-O-SULFOTRANSFERASE"/>
    <property type="match status" value="1"/>
</dbReference>
<dbReference type="Pfam" id="PF03567">
    <property type="entry name" value="Sulfotransfer_2"/>
    <property type="match status" value="1"/>
</dbReference>
<keyword evidence="5" id="KW-0472">Membrane</keyword>
<feature type="region of interest" description="Disordered" evidence="7">
    <location>
        <begin position="150"/>
        <end position="172"/>
    </location>
</feature>
<comment type="subcellular location">
    <subcellularLocation>
        <location evidence="1">Membrane</location>
        <topology evidence="1">Single-pass membrane protein</topology>
    </subcellularLocation>
</comment>
<dbReference type="Gene3D" id="3.40.50.300">
    <property type="entry name" value="P-loop containing nucleotide triphosphate hydrolases"/>
    <property type="match status" value="1"/>
</dbReference>
<evidence type="ECO:0000256" key="1">
    <source>
        <dbReference type="ARBA" id="ARBA00004167"/>
    </source>
</evidence>
<dbReference type="Proteomes" id="UP001190700">
    <property type="component" value="Unassembled WGS sequence"/>
</dbReference>
<feature type="region of interest" description="Disordered" evidence="7">
    <location>
        <begin position="195"/>
        <end position="214"/>
    </location>
</feature>
<protein>
    <recommendedName>
        <fullName evidence="10">Sulfotransferase</fullName>
    </recommendedName>
</protein>
<evidence type="ECO:0000256" key="2">
    <source>
        <dbReference type="ARBA" id="ARBA00022679"/>
    </source>
</evidence>
<dbReference type="EMBL" id="LGRX02010156">
    <property type="protein sequence ID" value="KAK3270884.1"/>
    <property type="molecule type" value="Genomic_DNA"/>
</dbReference>
<keyword evidence="4" id="KW-1133">Transmembrane helix</keyword>
<evidence type="ECO:0000256" key="6">
    <source>
        <dbReference type="ARBA" id="ARBA00023180"/>
    </source>
</evidence>
<evidence type="ECO:0000313" key="8">
    <source>
        <dbReference type="EMBL" id="KAK3270884.1"/>
    </source>
</evidence>
<dbReference type="GO" id="GO:0016020">
    <property type="term" value="C:membrane"/>
    <property type="evidence" value="ECO:0007669"/>
    <property type="project" value="UniProtKB-SubCell"/>
</dbReference>
<reference evidence="8 9" key="1">
    <citation type="journal article" date="2015" name="Genome Biol. Evol.">
        <title>Comparative Genomics of a Bacterivorous Green Alga Reveals Evolutionary Causalities and Consequences of Phago-Mixotrophic Mode of Nutrition.</title>
        <authorList>
            <person name="Burns J.A."/>
            <person name="Paasch A."/>
            <person name="Narechania A."/>
            <person name="Kim E."/>
        </authorList>
    </citation>
    <scope>NUCLEOTIDE SEQUENCE [LARGE SCALE GENOMIC DNA]</scope>
    <source>
        <strain evidence="8 9">PLY_AMNH</strain>
    </source>
</reference>
<evidence type="ECO:0000256" key="3">
    <source>
        <dbReference type="ARBA" id="ARBA00022692"/>
    </source>
</evidence>
<keyword evidence="3" id="KW-0812">Transmembrane</keyword>
<proteinExistence type="predicted"/>
<dbReference type="SUPFAM" id="SSF52540">
    <property type="entry name" value="P-loop containing nucleoside triphosphate hydrolases"/>
    <property type="match status" value="1"/>
</dbReference>
<accession>A0AAE0G3F5</accession>
<dbReference type="GO" id="GO:0017095">
    <property type="term" value="F:heparan sulfate 6-sulfotransferase activity"/>
    <property type="evidence" value="ECO:0007669"/>
    <property type="project" value="TreeGrafter"/>
</dbReference>